<evidence type="ECO:0000313" key="9">
    <source>
        <dbReference type="Proteomes" id="UP000019478"/>
    </source>
</evidence>
<keyword evidence="3" id="KW-0805">Transcription regulation</keyword>
<evidence type="ECO:0000259" key="7">
    <source>
        <dbReference type="Pfam" id="PF04082"/>
    </source>
</evidence>
<name>W9YD82_9EURO</name>
<keyword evidence="9" id="KW-1185">Reference proteome</keyword>
<evidence type="ECO:0000256" key="3">
    <source>
        <dbReference type="ARBA" id="ARBA00023015"/>
    </source>
</evidence>
<gene>
    <name evidence="8" type="ORF">A1O3_04180</name>
</gene>
<dbReference type="OrthoDB" id="4138029at2759"/>
<keyword evidence="5" id="KW-0804">Transcription</keyword>
<evidence type="ECO:0000256" key="2">
    <source>
        <dbReference type="ARBA" id="ARBA00022833"/>
    </source>
</evidence>
<dbReference type="eggNOG" id="ENOG502SJ4V">
    <property type="taxonomic scope" value="Eukaryota"/>
</dbReference>
<sequence length="395" mass="43343">MQGFLLLSEYEVTQGNDRPGWMYCGIACRMLSDLGLHELADINHVALEGTDNEATRESALAYALVAACIVYEGVWTLYLGRPSSIPKSIISIAAARCKSHQKSDSPLLNAWLGLCVPMSEISHILNNQYVGDFDASSSLPNLIAQMQDWYNTLPPELVYVESRLTNLDMAGYGLHTQYCKVQILLRQALARCPNPRKRRYSQISGDSIPGMMSEDSSRAIYQEALRIARLVVTYREVFGVEKIPSIMLDNAVVAATTLIHHFNQVSSSHDVQQRDAVWVRSLIKSLEAVQPHFPITKRMLDALKHISAEGSLVDFFHSPAAGGPAIPAPGLSSGCESYIRGPDSNAVLNKPDAVWASFGVDLAPTTFFWGGLDNIFSDVPPSGDPLLNPPHMTLS</sequence>
<dbReference type="PANTHER" id="PTHR31313">
    <property type="entry name" value="TY1 ENHANCER ACTIVATOR"/>
    <property type="match status" value="1"/>
</dbReference>
<dbReference type="RefSeq" id="XP_007732500.1">
    <property type="nucleotide sequence ID" value="XM_007734310.1"/>
</dbReference>
<reference evidence="8 9" key="1">
    <citation type="submission" date="2013-03" db="EMBL/GenBank/DDBJ databases">
        <title>The Genome Sequence of Capronia epimyces CBS 606.96.</title>
        <authorList>
            <consortium name="The Broad Institute Genomics Platform"/>
            <person name="Cuomo C."/>
            <person name="de Hoog S."/>
            <person name="Gorbushina A."/>
            <person name="Walker B."/>
            <person name="Young S.K."/>
            <person name="Zeng Q."/>
            <person name="Gargeya S."/>
            <person name="Fitzgerald M."/>
            <person name="Haas B."/>
            <person name="Abouelleil A."/>
            <person name="Allen A.W."/>
            <person name="Alvarado L."/>
            <person name="Arachchi H.M."/>
            <person name="Berlin A.M."/>
            <person name="Chapman S.B."/>
            <person name="Gainer-Dewar J."/>
            <person name="Goldberg J."/>
            <person name="Griggs A."/>
            <person name="Gujja S."/>
            <person name="Hansen M."/>
            <person name="Howarth C."/>
            <person name="Imamovic A."/>
            <person name="Ireland A."/>
            <person name="Larimer J."/>
            <person name="McCowan C."/>
            <person name="Murphy C."/>
            <person name="Pearson M."/>
            <person name="Poon T.W."/>
            <person name="Priest M."/>
            <person name="Roberts A."/>
            <person name="Saif S."/>
            <person name="Shea T."/>
            <person name="Sisk P."/>
            <person name="Sykes S."/>
            <person name="Wortman J."/>
            <person name="Nusbaum C."/>
            <person name="Birren B."/>
        </authorList>
    </citation>
    <scope>NUCLEOTIDE SEQUENCE [LARGE SCALE GENOMIC DNA]</scope>
    <source>
        <strain evidence="8 9">CBS 606.96</strain>
    </source>
</reference>
<organism evidence="8 9">
    <name type="scientific">Capronia epimyces CBS 606.96</name>
    <dbReference type="NCBI Taxonomy" id="1182542"/>
    <lineage>
        <taxon>Eukaryota</taxon>
        <taxon>Fungi</taxon>
        <taxon>Dikarya</taxon>
        <taxon>Ascomycota</taxon>
        <taxon>Pezizomycotina</taxon>
        <taxon>Eurotiomycetes</taxon>
        <taxon>Chaetothyriomycetidae</taxon>
        <taxon>Chaetothyriales</taxon>
        <taxon>Herpotrichiellaceae</taxon>
        <taxon>Capronia</taxon>
    </lineage>
</organism>
<keyword evidence="6" id="KW-0539">Nucleus</keyword>
<dbReference type="GeneID" id="19168300"/>
<keyword evidence="4" id="KW-0238">DNA-binding</keyword>
<keyword evidence="1" id="KW-0479">Metal-binding</keyword>
<dbReference type="Proteomes" id="UP000019478">
    <property type="component" value="Unassembled WGS sequence"/>
</dbReference>
<keyword evidence="2" id="KW-0862">Zinc</keyword>
<dbReference type="CDD" id="cd12148">
    <property type="entry name" value="fungal_TF_MHR"/>
    <property type="match status" value="1"/>
</dbReference>
<dbReference type="AlphaFoldDB" id="W9YD82"/>
<proteinExistence type="predicted"/>
<dbReference type="GO" id="GO:0006351">
    <property type="term" value="P:DNA-templated transcription"/>
    <property type="evidence" value="ECO:0007669"/>
    <property type="project" value="InterPro"/>
</dbReference>
<protein>
    <recommendedName>
        <fullName evidence="7">Xylanolytic transcriptional activator regulatory domain-containing protein</fullName>
    </recommendedName>
</protein>
<dbReference type="EMBL" id="AMGY01000003">
    <property type="protein sequence ID" value="EXJ87221.1"/>
    <property type="molecule type" value="Genomic_DNA"/>
</dbReference>
<dbReference type="InterPro" id="IPR051615">
    <property type="entry name" value="Transcr_Regulatory_Elem"/>
</dbReference>
<dbReference type="STRING" id="1182542.W9YD82"/>
<accession>W9YD82</accession>
<dbReference type="InterPro" id="IPR007219">
    <property type="entry name" value="XnlR_reg_dom"/>
</dbReference>
<feature type="domain" description="Xylanolytic transcriptional activator regulatory" evidence="7">
    <location>
        <begin position="2"/>
        <end position="92"/>
    </location>
</feature>
<evidence type="ECO:0000256" key="1">
    <source>
        <dbReference type="ARBA" id="ARBA00022723"/>
    </source>
</evidence>
<evidence type="ECO:0000256" key="6">
    <source>
        <dbReference type="ARBA" id="ARBA00023242"/>
    </source>
</evidence>
<dbReference type="HOGENOM" id="CLU_698290_0_0_1"/>
<evidence type="ECO:0000256" key="4">
    <source>
        <dbReference type="ARBA" id="ARBA00023125"/>
    </source>
</evidence>
<evidence type="ECO:0000256" key="5">
    <source>
        <dbReference type="ARBA" id="ARBA00023163"/>
    </source>
</evidence>
<dbReference type="Pfam" id="PF04082">
    <property type="entry name" value="Fungal_trans"/>
    <property type="match status" value="1"/>
</dbReference>
<dbReference type="PANTHER" id="PTHR31313:SF81">
    <property type="entry name" value="TY1 ENHANCER ACTIVATOR"/>
    <property type="match status" value="1"/>
</dbReference>
<dbReference type="GO" id="GO:0003677">
    <property type="term" value="F:DNA binding"/>
    <property type="evidence" value="ECO:0007669"/>
    <property type="project" value="UniProtKB-KW"/>
</dbReference>
<evidence type="ECO:0000313" key="8">
    <source>
        <dbReference type="EMBL" id="EXJ87221.1"/>
    </source>
</evidence>
<dbReference type="GO" id="GO:0008270">
    <property type="term" value="F:zinc ion binding"/>
    <property type="evidence" value="ECO:0007669"/>
    <property type="project" value="InterPro"/>
</dbReference>
<comment type="caution">
    <text evidence="8">The sequence shown here is derived from an EMBL/GenBank/DDBJ whole genome shotgun (WGS) entry which is preliminary data.</text>
</comment>